<dbReference type="EMBL" id="SWLB01000002">
    <property type="protein sequence ID" value="KAF3340767.1"/>
    <property type="molecule type" value="Genomic_DNA"/>
</dbReference>
<evidence type="ECO:0000256" key="4">
    <source>
        <dbReference type="ARBA" id="ARBA00022968"/>
    </source>
</evidence>
<dbReference type="PANTHER" id="PTHR11062:SF117">
    <property type="entry name" value="XYLOGLUCAN-SPECIFIC GALACTURONOSYLTRANSFERASE 1"/>
    <property type="match status" value="1"/>
</dbReference>
<keyword evidence="7" id="KW-0808">Transferase</keyword>
<reference evidence="7" key="1">
    <citation type="submission" date="2020-01" db="EMBL/GenBank/DDBJ databases">
        <title>Genome sequence of Kobresia littledalei, the first chromosome-level genome in the family Cyperaceae.</title>
        <authorList>
            <person name="Qu G."/>
        </authorList>
    </citation>
    <scope>NUCLEOTIDE SEQUENCE</scope>
    <source>
        <strain evidence="7">C.B.Clarke</strain>
        <tissue evidence="7">Leaf</tissue>
    </source>
</reference>
<dbReference type="GO" id="GO:0000139">
    <property type="term" value="C:Golgi membrane"/>
    <property type="evidence" value="ECO:0007669"/>
    <property type="project" value="UniProtKB-SubCell"/>
</dbReference>
<dbReference type="AlphaFoldDB" id="A0A833VHL6"/>
<name>A0A833VHL6_9POAL</name>
<comment type="caution">
    <text evidence="7">The sequence shown here is derived from an EMBL/GenBank/DDBJ whole genome shotgun (WGS) entry which is preliminary data.</text>
</comment>
<keyword evidence="4" id="KW-0812">Transmembrane</keyword>
<protein>
    <submittedName>
        <fullName evidence="7">Xyloglucan galactosyltransferase KATAMARI1</fullName>
    </submittedName>
</protein>
<evidence type="ECO:0000313" key="8">
    <source>
        <dbReference type="Proteomes" id="UP000623129"/>
    </source>
</evidence>
<gene>
    <name evidence="7" type="ORF">FCM35_KLT09611</name>
</gene>
<keyword evidence="3 7" id="KW-0328">Glycosyltransferase</keyword>
<comment type="similarity">
    <text evidence="2">Belongs to the glycosyltransferase 47 family.</text>
</comment>
<dbReference type="PANTHER" id="PTHR11062">
    <property type="entry name" value="EXOSTOSIN HEPARAN SULFATE GLYCOSYLTRANSFERASE -RELATED"/>
    <property type="match status" value="1"/>
</dbReference>
<evidence type="ECO:0000256" key="3">
    <source>
        <dbReference type="ARBA" id="ARBA00022676"/>
    </source>
</evidence>
<dbReference type="InterPro" id="IPR040911">
    <property type="entry name" value="Exostosin_GT47"/>
</dbReference>
<accession>A0A833VHL6</accession>
<evidence type="ECO:0000313" key="7">
    <source>
        <dbReference type="EMBL" id="KAF3340767.1"/>
    </source>
</evidence>
<comment type="subcellular location">
    <subcellularLocation>
        <location evidence="1">Golgi apparatus membrane</location>
        <topology evidence="1">Single-pass type II membrane protein</topology>
    </subcellularLocation>
</comment>
<proteinExistence type="inferred from homology"/>
<evidence type="ECO:0000256" key="1">
    <source>
        <dbReference type="ARBA" id="ARBA00004323"/>
    </source>
</evidence>
<evidence type="ECO:0000256" key="5">
    <source>
        <dbReference type="ARBA" id="ARBA00023034"/>
    </source>
</evidence>
<keyword evidence="4" id="KW-0735">Signal-anchor</keyword>
<dbReference type="GO" id="GO:0016757">
    <property type="term" value="F:glycosyltransferase activity"/>
    <property type="evidence" value="ECO:0007669"/>
    <property type="project" value="UniProtKB-KW"/>
</dbReference>
<dbReference type="InterPro" id="IPR004263">
    <property type="entry name" value="Exostosin"/>
</dbReference>
<feature type="domain" description="Exostosin GT47" evidence="6">
    <location>
        <begin position="36"/>
        <end position="200"/>
    </location>
</feature>
<keyword evidence="8" id="KW-1185">Reference proteome</keyword>
<organism evidence="7 8">
    <name type="scientific">Carex littledalei</name>
    <dbReference type="NCBI Taxonomy" id="544730"/>
    <lineage>
        <taxon>Eukaryota</taxon>
        <taxon>Viridiplantae</taxon>
        <taxon>Streptophyta</taxon>
        <taxon>Embryophyta</taxon>
        <taxon>Tracheophyta</taxon>
        <taxon>Spermatophyta</taxon>
        <taxon>Magnoliopsida</taxon>
        <taxon>Liliopsida</taxon>
        <taxon>Poales</taxon>
        <taxon>Cyperaceae</taxon>
        <taxon>Cyperoideae</taxon>
        <taxon>Cariceae</taxon>
        <taxon>Carex</taxon>
        <taxon>Carex subgen. Euthyceras</taxon>
    </lineage>
</organism>
<dbReference type="Proteomes" id="UP000623129">
    <property type="component" value="Unassembled WGS sequence"/>
</dbReference>
<keyword evidence="5" id="KW-0333">Golgi apparatus</keyword>
<dbReference type="Pfam" id="PF03016">
    <property type="entry name" value="Exostosin_GT47"/>
    <property type="match status" value="1"/>
</dbReference>
<evidence type="ECO:0000259" key="6">
    <source>
        <dbReference type="Pfam" id="PF03016"/>
    </source>
</evidence>
<evidence type="ECO:0000256" key="2">
    <source>
        <dbReference type="ARBA" id="ARBA00010271"/>
    </source>
</evidence>
<sequence length="207" mass="23936">MRIEMHSFQVPVAPQQHQEDEEQVPAAANASVIDPCTGRYVYLYDLPDRFNSQIIQNCRNLSVSSDMCKYVTSSGLGRKLNDTSSSTVLSETGWYVTDQFMLEIIFHNRMKQYKCLTTDYSKSTAVYIPYYLGLSVMRALWEYSASQRDALTNDLLRWLRARPEWTAKGGKDHFMAIGRVVWDFQRTTDEDKDWGVKFLTTPEGRKT</sequence>
<dbReference type="OrthoDB" id="1715073at2759"/>